<sequence length="80" mass="8947">MAWKHRLITESVDGELIGGSITDQAIVRSLCPAPRSHSSRRSPRKAMPTDPSARHRSRSKARIRVRRVRGPINAWPPALS</sequence>
<feature type="compositionally biased region" description="Basic residues" evidence="1">
    <location>
        <begin position="54"/>
        <end position="69"/>
    </location>
</feature>
<dbReference type="AlphaFoldDB" id="A0A076EDN8"/>
<dbReference type="EMBL" id="CP008947">
    <property type="protein sequence ID" value="AII03223.1"/>
    <property type="molecule type" value="Genomic_DNA"/>
</dbReference>
<proteinExistence type="predicted"/>
<organism evidence="2 3">
    <name type="scientific">Rhodococcus opacus</name>
    <name type="common">Nocardia opaca</name>
    <dbReference type="NCBI Taxonomy" id="37919"/>
    <lineage>
        <taxon>Bacteria</taxon>
        <taxon>Bacillati</taxon>
        <taxon>Actinomycetota</taxon>
        <taxon>Actinomycetes</taxon>
        <taxon>Mycobacteriales</taxon>
        <taxon>Nocardiaceae</taxon>
        <taxon>Rhodococcus</taxon>
    </lineage>
</organism>
<protein>
    <submittedName>
        <fullName evidence="2">Uncharacterized protein</fullName>
    </submittedName>
</protein>
<name>A0A076EDN8_RHOOP</name>
<gene>
    <name evidence="2" type="ORF">EP51_00535</name>
</gene>
<accession>A0A076EDN8</accession>
<evidence type="ECO:0000313" key="2">
    <source>
        <dbReference type="EMBL" id="AII03223.1"/>
    </source>
</evidence>
<feature type="region of interest" description="Disordered" evidence="1">
    <location>
        <begin position="30"/>
        <end position="80"/>
    </location>
</feature>
<dbReference type="Proteomes" id="UP000028488">
    <property type="component" value="Chromosome"/>
</dbReference>
<evidence type="ECO:0000256" key="1">
    <source>
        <dbReference type="SAM" id="MobiDB-lite"/>
    </source>
</evidence>
<reference evidence="2 3" key="1">
    <citation type="submission" date="2014-07" db="EMBL/GenBank/DDBJ databases">
        <title>Genome Sequence of Rhodococcus opacus Strain R7, a Biodegrader of Mono- and Polycyclic Aromatic Hydrocarbons.</title>
        <authorList>
            <person name="Di Gennaro P."/>
            <person name="Zampolli J."/>
            <person name="Presti I."/>
            <person name="Cappelletti M."/>
            <person name="D'Ursi P."/>
            <person name="Orro A."/>
            <person name="Mezzelani A."/>
            <person name="Milanesi L."/>
        </authorList>
    </citation>
    <scope>NUCLEOTIDE SEQUENCE [LARGE SCALE GENOMIC DNA]</scope>
    <source>
        <strain evidence="2 3">R7</strain>
    </source>
</reference>
<evidence type="ECO:0000313" key="3">
    <source>
        <dbReference type="Proteomes" id="UP000028488"/>
    </source>
</evidence>